<dbReference type="Proteomes" id="UP000637632">
    <property type="component" value="Unassembled WGS sequence"/>
</dbReference>
<dbReference type="PANTHER" id="PTHR35936">
    <property type="entry name" value="MEMBRANE-BOUND LYTIC MUREIN TRANSGLYCOSYLASE F"/>
    <property type="match status" value="1"/>
</dbReference>
<keyword evidence="1 2" id="KW-0732">Signal</keyword>
<gene>
    <name evidence="4" type="ORF">H8K26_17055</name>
</gene>
<feature type="signal peptide" evidence="2">
    <location>
        <begin position="1"/>
        <end position="29"/>
    </location>
</feature>
<evidence type="ECO:0000313" key="4">
    <source>
        <dbReference type="EMBL" id="MBC3813153.1"/>
    </source>
</evidence>
<feature type="domain" description="Solute-binding protein family 3/N-terminal" evidence="3">
    <location>
        <begin position="37"/>
        <end position="263"/>
    </location>
</feature>
<dbReference type="RefSeq" id="WP_190481162.1">
    <property type="nucleotide sequence ID" value="NZ_JACOFT010000007.1"/>
</dbReference>
<keyword evidence="5" id="KW-1185">Reference proteome</keyword>
<dbReference type="Gene3D" id="3.40.190.10">
    <property type="entry name" value="Periplasmic binding protein-like II"/>
    <property type="match status" value="2"/>
</dbReference>
<evidence type="ECO:0000256" key="2">
    <source>
        <dbReference type="SAM" id="SignalP"/>
    </source>
</evidence>
<reference evidence="4 5" key="1">
    <citation type="submission" date="2020-08" db="EMBL/GenBank/DDBJ databases">
        <title>Novel species isolated from subtropical streams in China.</title>
        <authorList>
            <person name="Lu H."/>
        </authorList>
    </citation>
    <scope>NUCLEOTIDE SEQUENCE [LARGE SCALE GENOMIC DNA]</scope>
    <source>
        <strain evidence="4 5">CCTCC AB 2015119</strain>
    </source>
</reference>
<dbReference type="PANTHER" id="PTHR35936:SF6">
    <property type="entry name" value="AMINO ACID ABC TRANSPORTER SUBSTRATE-BINDING PAAT FAMILY PROTEIN"/>
    <property type="match status" value="1"/>
</dbReference>
<dbReference type="SUPFAM" id="SSF53850">
    <property type="entry name" value="Periplasmic binding protein-like II"/>
    <property type="match status" value="1"/>
</dbReference>
<feature type="chain" id="PRO_5045517892" evidence="2">
    <location>
        <begin position="30"/>
        <end position="273"/>
    </location>
</feature>
<protein>
    <submittedName>
        <fullName evidence="4">Transporter substrate-binding domain-containing protein</fullName>
    </submittedName>
</protein>
<sequence>MRCLFRTATLLRMAGILITLGTAFGAAAAATDEVCKKLIATGNPEYPPFLWRDPDDESHLIGANADLMQSLSKEIGIPVEVKYIGPWGRVQEEAKLGRVDLLAGAFLTLPRFDYMDYFYPAFRETRTVIWVRKDSVLTYKKWKDLVGKRGITVINNSFGEDFDRYASESLKVATVPSLEQALTLLTLSRADYLIYEEDPGLAYIAKMNIQNLKPLLPPVTNENLYLTISHKSPCNTPEMRGRIAKALYKLEKQNLMNKLVSSNIQLWRKQQAK</sequence>
<evidence type="ECO:0000256" key="1">
    <source>
        <dbReference type="ARBA" id="ARBA00022729"/>
    </source>
</evidence>
<dbReference type="SMART" id="SM00062">
    <property type="entry name" value="PBPb"/>
    <property type="match status" value="1"/>
</dbReference>
<dbReference type="EMBL" id="JACOFT010000007">
    <property type="protein sequence ID" value="MBC3813153.1"/>
    <property type="molecule type" value="Genomic_DNA"/>
</dbReference>
<accession>A0ABR6XJS3</accession>
<dbReference type="Pfam" id="PF00497">
    <property type="entry name" value="SBP_bac_3"/>
    <property type="match status" value="1"/>
</dbReference>
<evidence type="ECO:0000259" key="3">
    <source>
        <dbReference type="SMART" id="SM00062"/>
    </source>
</evidence>
<comment type="caution">
    <text evidence="4">The sequence shown here is derived from an EMBL/GenBank/DDBJ whole genome shotgun (WGS) entry which is preliminary data.</text>
</comment>
<proteinExistence type="predicted"/>
<dbReference type="InterPro" id="IPR001638">
    <property type="entry name" value="Solute-binding_3/MltF_N"/>
</dbReference>
<organism evidence="4 5">
    <name type="scientific">Undibacterium aquatile</name>
    <dbReference type="NCBI Taxonomy" id="1537398"/>
    <lineage>
        <taxon>Bacteria</taxon>
        <taxon>Pseudomonadati</taxon>
        <taxon>Pseudomonadota</taxon>
        <taxon>Betaproteobacteria</taxon>
        <taxon>Burkholderiales</taxon>
        <taxon>Oxalobacteraceae</taxon>
        <taxon>Undibacterium</taxon>
    </lineage>
</organism>
<evidence type="ECO:0000313" key="5">
    <source>
        <dbReference type="Proteomes" id="UP000637632"/>
    </source>
</evidence>
<name>A0ABR6XJS3_9BURK</name>